<dbReference type="AlphaFoldDB" id="A0A2P1PPZ0"/>
<dbReference type="Pfam" id="PF02322">
    <property type="entry name" value="Cyt_bd_oxida_II"/>
    <property type="match status" value="1"/>
</dbReference>
<organism evidence="8 9">
    <name type="scientific">Ahniella affigens</name>
    <dbReference type="NCBI Taxonomy" id="2021234"/>
    <lineage>
        <taxon>Bacteria</taxon>
        <taxon>Pseudomonadati</taxon>
        <taxon>Pseudomonadota</taxon>
        <taxon>Gammaproteobacteria</taxon>
        <taxon>Lysobacterales</taxon>
        <taxon>Rhodanobacteraceae</taxon>
        <taxon>Ahniella</taxon>
    </lineage>
</organism>
<feature type="transmembrane region" description="Helical" evidence="7">
    <location>
        <begin position="265"/>
        <end position="289"/>
    </location>
</feature>
<dbReference type="GO" id="GO:0016682">
    <property type="term" value="F:oxidoreductase activity, acting on diphenols and related substances as donors, oxygen as acceptor"/>
    <property type="evidence" value="ECO:0007669"/>
    <property type="project" value="TreeGrafter"/>
</dbReference>
<dbReference type="OrthoDB" id="9776710at2"/>
<dbReference type="GO" id="GO:0005886">
    <property type="term" value="C:plasma membrane"/>
    <property type="evidence" value="ECO:0007669"/>
    <property type="project" value="UniProtKB-SubCell"/>
</dbReference>
<name>A0A2P1PPZ0_9GAMM</name>
<evidence type="ECO:0000313" key="9">
    <source>
        <dbReference type="Proteomes" id="UP000241074"/>
    </source>
</evidence>
<proteinExistence type="inferred from homology"/>
<evidence type="ECO:0000256" key="4">
    <source>
        <dbReference type="ARBA" id="ARBA00022692"/>
    </source>
</evidence>
<evidence type="ECO:0000256" key="5">
    <source>
        <dbReference type="ARBA" id="ARBA00022989"/>
    </source>
</evidence>
<feature type="transmembrane region" description="Helical" evidence="7">
    <location>
        <begin position="225"/>
        <end position="244"/>
    </location>
</feature>
<feature type="transmembrane region" description="Helical" evidence="7">
    <location>
        <begin position="68"/>
        <end position="101"/>
    </location>
</feature>
<feature type="transmembrane region" description="Helical" evidence="7">
    <location>
        <begin position="122"/>
        <end position="142"/>
    </location>
</feature>
<accession>A0A2P1PPZ0</accession>
<evidence type="ECO:0000313" key="8">
    <source>
        <dbReference type="EMBL" id="AVP96911.1"/>
    </source>
</evidence>
<dbReference type="GO" id="GO:0070069">
    <property type="term" value="C:cytochrome complex"/>
    <property type="evidence" value="ECO:0007669"/>
    <property type="project" value="TreeGrafter"/>
</dbReference>
<keyword evidence="9" id="KW-1185">Reference proteome</keyword>
<dbReference type="PANTHER" id="PTHR43141">
    <property type="entry name" value="CYTOCHROME BD2 SUBUNIT II"/>
    <property type="match status" value="1"/>
</dbReference>
<evidence type="ECO:0000256" key="7">
    <source>
        <dbReference type="SAM" id="Phobius"/>
    </source>
</evidence>
<reference evidence="8 9" key="1">
    <citation type="submission" date="2018-03" db="EMBL/GenBank/DDBJ databases">
        <title>Ahniella affigens gen. nov., sp. nov., a gammaproteobacterium isolated from sandy soil near a stream.</title>
        <authorList>
            <person name="Ko Y."/>
            <person name="Kim J.-H."/>
        </authorList>
    </citation>
    <scope>NUCLEOTIDE SEQUENCE [LARGE SCALE GENOMIC DNA]</scope>
    <source>
        <strain evidence="8 9">D13</strain>
    </source>
</reference>
<evidence type="ECO:0000256" key="6">
    <source>
        <dbReference type="ARBA" id="ARBA00023136"/>
    </source>
</evidence>
<protein>
    <submittedName>
        <fullName evidence="8">Cytochrome BD ubiquinol oxidase subunit II</fullName>
    </submittedName>
</protein>
<dbReference type="PANTHER" id="PTHR43141:SF2">
    <property type="entry name" value="BLR3729 PROTEIN"/>
    <property type="match status" value="1"/>
</dbReference>
<dbReference type="RefSeq" id="WP_106890836.1">
    <property type="nucleotide sequence ID" value="NZ_CP027860.1"/>
</dbReference>
<keyword evidence="5 7" id="KW-1133">Transmembrane helix</keyword>
<dbReference type="GO" id="GO:0019646">
    <property type="term" value="P:aerobic electron transport chain"/>
    <property type="evidence" value="ECO:0007669"/>
    <property type="project" value="TreeGrafter"/>
</dbReference>
<evidence type="ECO:0000256" key="2">
    <source>
        <dbReference type="ARBA" id="ARBA00007543"/>
    </source>
</evidence>
<keyword evidence="3" id="KW-1003">Cell membrane</keyword>
<dbReference type="Proteomes" id="UP000241074">
    <property type="component" value="Chromosome"/>
</dbReference>
<reference evidence="8 9" key="2">
    <citation type="submission" date="2018-03" db="EMBL/GenBank/DDBJ databases">
        <authorList>
            <person name="Keele B.F."/>
        </authorList>
    </citation>
    <scope>NUCLEOTIDE SEQUENCE [LARGE SCALE GENOMIC DNA]</scope>
    <source>
        <strain evidence="8 9">D13</strain>
    </source>
</reference>
<comment type="similarity">
    <text evidence="2">Belongs to the cytochrome ubiquinol oxidase subunit 2 family.</text>
</comment>
<gene>
    <name evidence="8" type="ORF">C7S18_06715</name>
</gene>
<keyword evidence="4 7" id="KW-0812">Transmembrane</keyword>
<dbReference type="InterPro" id="IPR003317">
    <property type="entry name" value="Cyt-d_oxidase_su2"/>
</dbReference>
<keyword evidence="6 7" id="KW-0472">Membrane</keyword>
<dbReference type="KEGG" id="xba:C7S18_06715"/>
<feature type="transmembrane region" description="Helical" evidence="7">
    <location>
        <begin position="309"/>
        <end position="329"/>
    </location>
</feature>
<dbReference type="EMBL" id="CP027860">
    <property type="protein sequence ID" value="AVP96911.1"/>
    <property type="molecule type" value="Genomic_DNA"/>
</dbReference>
<feature type="transmembrane region" description="Helical" evidence="7">
    <location>
        <begin position="191"/>
        <end position="213"/>
    </location>
</feature>
<evidence type="ECO:0000256" key="1">
    <source>
        <dbReference type="ARBA" id="ARBA00004651"/>
    </source>
</evidence>
<feature type="transmembrane region" description="Helical" evidence="7">
    <location>
        <begin position="154"/>
        <end position="179"/>
    </location>
</feature>
<sequence length="341" mass="37505">MSGHALQSFNDWLPVIFAAVMGLAILAYVILDGFDLGIGILLPLADDGDKDLMVSAIGPFWDANETWLVLGVGVLLVAFPLAHGVILGALYLPVAIMLVGLILRGVSFDFRSKAPEPERPRWNRLFALGSLIAAMAQGYMLGRYVLGFEQSATAYGFAALIALCLPSGYMLLGGTWLILKCEGALQLRAVVWSRRALIGVALGVLLISLATPWVSSRIAEKWFSLPYLFLLMPIPLTTLLVFFITDRSLRRLPERLGKQNAYGDWVPFAASVGIFMLAFYGLAYSVFPFLVIDQIDLWQAASAPESLKVILYGTLFVLPVIVAYSWYTFRVFKGKTGLLHY</sequence>
<dbReference type="GO" id="GO:0009055">
    <property type="term" value="F:electron transfer activity"/>
    <property type="evidence" value="ECO:0007669"/>
    <property type="project" value="TreeGrafter"/>
</dbReference>
<comment type="subcellular location">
    <subcellularLocation>
        <location evidence="1">Cell membrane</location>
        <topology evidence="1">Multi-pass membrane protein</topology>
    </subcellularLocation>
</comment>
<evidence type="ECO:0000256" key="3">
    <source>
        <dbReference type="ARBA" id="ARBA00022475"/>
    </source>
</evidence>
<feature type="transmembrane region" description="Helical" evidence="7">
    <location>
        <begin position="12"/>
        <end position="31"/>
    </location>
</feature>